<keyword evidence="3" id="KW-1185">Reference proteome</keyword>
<evidence type="ECO:0000313" key="2">
    <source>
        <dbReference type="EMBL" id="EJZ65122.1"/>
    </source>
</evidence>
<evidence type="ECO:0000313" key="3">
    <source>
        <dbReference type="Proteomes" id="UP000006044"/>
    </source>
</evidence>
<dbReference type="InterPro" id="IPR033803">
    <property type="entry name" value="CBD-like_Golvesin-Xly"/>
</dbReference>
<comment type="caution">
    <text evidence="2">The sequence shown here is derived from an EMBL/GenBank/DDBJ whole genome shotgun (WGS) entry which is preliminary data.</text>
</comment>
<name>K0X0X1_9BACT</name>
<dbReference type="AlphaFoldDB" id="K0X0X1"/>
<dbReference type="CDD" id="cd00063">
    <property type="entry name" value="FN3"/>
    <property type="match status" value="1"/>
</dbReference>
<dbReference type="Pfam" id="PF25275">
    <property type="entry name" value="Golvesin_C"/>
    <property type="match status" value="1"/>
</dbReference>
<reference evidence="2 3" key="1">
    <citation type="submission" date="2012-08" db="EMBL/GenBank/DDBJ databases">
        <title>The Genome Sequence of Barnesiella intestinihominis YIT 11860.</title>
        <authorList>
            <consortium name="The Broad Institute Genome Sequencing Platform"/>
            <person name="Earl A."/>
            <person name="Ward D."/>
            <person name="Feldgarden M."/>
            <person name="Gevers D."/>
            <person name="Morotomi M."/>
            <person name="Walker B."/>
            <person name="Young S.K."/>
            <person name="Zeng Q."/>
            <person name="Gargeya S."/>
            <person name="Fitzgerald M."/>
            <person name="Haas B."/>
            <person name="Abouelleil A."/>
            <person name="Alvarado L."/>
            <person name="Arachchi H.M."/>
            <person name="Berlin A.M."/>
            <person name="Chapman S.B."/>
            <person name="Goldberg J."/>
            <person name="Griggs A."/>
            <person name="Gujja S."/>
            <person name="Hansen M."/>
            <person name="Howarth C."/>
            <person name="Imamovic A."/>
            <person name="Larimer J."/>
            <person name="McCowen C."/>
            <person name="Montmayeur A."/>
            <person name="Murphy C."/>
            <person name="Neiman D."/>
            <person name="Pearson M."/>
            <person name="Priest M."/>
            <person name="Roberts A."/>
            <person name="Saif S."/>
            <person name="Shea T."/>
            <person name="Sisk P."/>
            <person name="Sykes S."/>
            <person name="Wortman J."/>
            <person name="Nusbaum C."/>
            <person name="Birren B."/>
        </authorList>
    </citation>
    <scope>NUCLEOTIDE SEQUENCE [LARGE SCALE GENOMIC DNA]</scope>
    <source>
        <strain evidence="2 3">YIT 11860</strain>
    </source>
</reference>
<dbReference type="SUPFAM" id="SSF53187">
    <property type="entry name" value="Zn-dependent exopeptidases"/>
    <property type="match status" value="1"/>
</dbReference>
<organism evidence="2 3">
    <name type="scientific">Barnesiella intestinihominis YIT 11860</name>
    <dbReference type="NCBI Taxonomy" id="742726"/>
    <lineage>
        <taxon>Bacteria</taxon>
        <taxon>Pseudomonadati</taxon>
        <taxon>Bacteroidota</taxon>
        <taxon>Bacteroidia</taxon>
        <taxon>Bacteroidales</taxon>
        <taxon>Barnesiellaceae</taxon>
        <taxon>Barnesiella</taxon>
    </lineage>
</organism>
<dbReference type="InterPro" id="IPR003961">
    <property type="entry name" value="FN3_dom"/>
</dbReference>
<dbReference type="Gene3D" id="2.60.40.10">
    <property type="entry name" value="Immunoglobulins"/>
    <property type="match status" value="1"/>
</dbReference>
<gene>
    <name evidence="2" type="ORF">HMPREF9448_00852</name>
</gene>
<dbReference type="PROSITE" id="PS50853">
    <property type="entry name" value="FN3"/>
    <property type="match status" value="1"/>
</dbReference>
<dbReference type="eggNOG" id="COG0860">
    <property type="taxonomic scope" value="Bacteria"/>
</dbReference>
<dbReference type="InterPro" id="IPR036116">
    <property type="entry name" value="FN3_sf"/>
</dbReference>
<dbReference type="Gene3D" id="3.40.630.40">
    <property type="entry name" value="Zn-dependent exopeptidases"/>
    <property type="match status" value="1"/>
</dbReference>
<feature type="domain" description="Fibronectin type-III" evidence="1">
    <location>
        <begin position="596"/>
        <end position="689"/>
    </location>
</feature>
<dbReference type="STRING" id="742726.HMPREF9448_00852"/>
<dbReference type="PATRIC" id="fig|742726.3.peg.914"/>
<dbReference type="Proteomes" id="UP000006044">
    <property type="component" value="Unassembled WGS sequence"/>
</dbReference>
<dbReference type="HOGENOM" id="CLU_014520_0_0_10"/>
<evidence type="ECO:0000259" key="1">
    <source>
        <dbReference type="PROSITE" id="PS50853"/>
    </source>
</evidence>
<dbReference type="EMBL" id="ADLE01000007">
    <property type="protein sequence ID" value="EJZ65122.1"/>
    <property type="molecule type" value="Genomic_DNA"/>
</dbReference>
<protein>
    <recommendedName>
        <fullName evidence="1">Fibronectin type-III domain-containing protein</fullName>
    </recommendedName>
</protein>
<dbReference type="SMART" id="SM00060">
    <property type="entry name" value="FN3"/>
    <property type="match status" value="1"/>
</dbReference>
<proteinExistence type="predicted"/>
<dbReference type="InterPro" id="IPR013783">
    <property type="entry name" value="Ig-like_fold"/>
</dbReference>
<dbReference type="GeneID" id="77848163"/>
<dbReference type="RefSeq" id="WP_008861346.1">
    <property type="nucleotide sequence ID" value="NZ_JH815203.1"/>
</dbReference>
<accession>K0X0X1</accession>
<dbReference type="SUPFAM" id="SSF49265">
    <property type="entry name" value="Fibronectin type III"/>
    <property type="match status" value="1"/>
</dbReference>
<sequence>MKENRYILSFIIFLLGSLSIHSQTHRGLRTTVEEALVSLKPEHLAIGEIKLDTLLLEKGNKLVVQMNDEFSYLPFRKELVKRAYDTIRSILPPDLKKKKLFILTSGYEISELIPFADNRKRFEIHCERPIVSPIKCHYLPTKGLLNRHIALWQSHGYYFEQSLNRWEWQRARIFETVEDLYTQSFVMPFLTPMLQNAGAYVFSPRERDTNRHELIADNDNADTYFETGTEKVKWENGGTGFAHTVSVYTGTRNPFDDGSFRQTKTTTDPRKEIQAHWYAPIPQTGKYAVYIAYRTVKNSTDDALYTVYHKGGKTQFKVNQSMGGGTWIYLGHFDFAKGENAHVELSNLSRKNGKTVTADAVKIGGGYGNIARRVDDSHIDENPGNSSINYSYTTSGYPRFTEAARYWLQWAGFPEKVYSPSQGKNDYTDDYKCRGEWVNYLAGGSDILPDSSGLNVPLDLAFAFHSDAGTTKNDSIIGSLGIYFTGKGKKTYGKNTPRQVSRYLTDVVLTQIADDIRETYEPEWNRRGMWNKSYFEARVPEVPTMLLELLSHQNFADMRYGLDPRFRFLVSRAIYKGILKFIAEQNDYEYQVQPLPVNHLRTEFIGTHEIKLTWRAVEDPLEPTATPEKYIVYTRIGNGVFDSGTLVSDTSYTKSIIPDSIYSFKVTAVNSGGESFPSETVSLCRCSQEKGTVMVINGFDRISAPDSFEIDTLMAGFDTRKDFGVPYLYDISFIGEQYEFRRNIPWIDDDAPGFGASRADYETRVIAGNTFDYPYIHGRAITNAGYSFLSASDEAVTDQLVALNDYRIVDLILGKEKQVKIGRGVTDRAFKTFPESLQTIIADYCENGGNIFVSGAYVATDLWDNGDVNESDKRFANEILHYTWRTGQASVSGQVKPAASPFPAFDTLHVEYHNTLNENCYAVESPDGIEPFGKGSYTIQRYGENNIGAGIFYRGQRYNTCILGYPFETIKTEKQRNELMNAILSSFDQTITHQ</sequence>